<feature type="non-terminal residue" evidence="2">
    <location>
        <position position="1"/>
    </location>
</feature>
<dbReference type="Pfam" id="PF06985">
    <property type="entry name" value="HET"/>
    <property type="match status" value="1"/>
</dbReference>
<protein>
    <recommendedName>
        <fullName evidence="1">Heterokaryon incompatibility domain-containing protein</fullName>
    </recommendedName>
</protein>
<organism evidence="2 3">
    <name type="scientific">Lepidopterella palustris CBS 459.81</name>
    <dbReference type="NCBI Taxonomy" id="1314670"/>
    <lineage>
        <taxon>Eukaryota</taxon>
        <taxon>Fungi</taxon>
        <taxon>Dikarya</taxon>
        <taxon>Ascomycota</taxon>
        <taxon>Pezizomycotina</taxon>
        <taxon>Dothideomycetes</taxon>
        <taxon>Pleosporomycetidae</taxon>
        <taxon>Mytilinidiales</taxon>
        <taxon>Argynnaceae</taxon>
        <taxon>Lepidopterella</taxon>
    </lineage>
</organism>
<dbReference type="PANTHER" id="PTHR24148">
    <property type="entry name" value="ANKYRIN REPEAT DOMAIN-CONTAINING PROTEIN 39 HOMOLOG-RELATED"/>
    <property type="match status" value="1"/>
</dbReference>
<dbReference type="PANTHER" id="PTHR24148:SF82">
    <property type="entry name" value="HETEROKARYON INCOMPATIBILITY DOMAIN-CONTAINING PROTEIN"/>
    <property type="match status" value="1"/>
</dbReference>
<dbReference type="OrthoDB" id="2157530at2759"/>
<dbReference type="Proteomes" id="UP000250266">
    <property type="component" value="Unassembled WGS sequence"/>
</dbReference>
<keyword evidence="3" id="KW-1185">Reference proteome</keyword>
<gene>
    <name evidence="2" type="ORF">K432DRAFT_292865</name>
</gene>
<feature type="domain" description="Heterokaryon incompatibility" evidence="1">
    <location>
        <begin position="2"/>
        <end position="55"/>
    </location>
</feature>
<dbReference type="InterPro" id="IPR010730">
    <property type="entry name" value="HET"/>
</dbReference>
<evidence type="ECO:0000313" key="3">
    <source>
        <dbReference type="Proteomes" id="UP000250266"/>
    </source>
</evidence>
<dbReference type="EMBL" id="KV744883">
    <property type="protein sequence ID" value="OCK82618.1"/>
    <property type="molecule type" value="Genomic_DNA"/>
</dbReference>
<accession>A0A8E2EFK3</accession>
<proteinExistence type="predicted"/>
<evidence type="ECO:0000259" key="1">
    <source>
        <dbReference type="Pfam" id="PF06985"/>
    </source>
</evidence>
<dbReference type="InterPro" id="IPR052895">
    <property type="entry name" value="HetReg/Transcr_Mod"/>
</dbReference>
<sequence length="55" mass="6410">EFEALSYRWGEDVFPEQLFIGTQSLNITENLYPALQHIRSAVRPRCLWVDAVCIN</sequence>
<name>A0A8E2EFK3_9PEZI</name>
<dbReference type="AlphaFoldDB" id="A0A8E2EFK3"/>
<evidence type="ECO:0000313" key="2">
    <source>
        <dbReference type="EMBL" id="OCK82618.1"/>
    </source>
</evidence>
<reference evidence="2 3" key="1">
    <citation type="journal article" date="2016" name="Nat. Commun.">
        <title>Ectomycorrhizal ecology is imprinted in the genome of the dominant symbiotic fungus Cenococcum geophilum.</title>
        <authorList>
            <consortium name="DOE Joint Genome Institute"/>
            <person name="Peter M."/>
            <person name="Kohler A."/>
            <person name="Ohm R.A."/>
            <person name="Kuo A."/>
            <person name="Krutzmann J."/>
            <person name="Morin E."/>
            <person name="Arend M."/>
            <person name="Barry K.W."/>
            <person name="Binder M."/>
            <person name="Choi C."/>
            <person name="Clum A."/>
            <person name="Copeland A."/>
            <person name="Grisel N."/>
            <person name="Haridas S."/>
            <person name="Kipfer T."/>
            <person name="LaButti K."/>
            <person name="Lindquist E."/>
            <person name="Lipzen A."/>
            <person name="Maire R."/>
            <person name="Meier B."/>
            <person name="Mihaltcheva S."/>
            <person name="Molinier V."/>
            <person name="Murat C."/>
            <person name="Poggeler S."/>
            <person name="Quandt C.A."/>
            <person name="Sperisen C."/>
            <person name="Tritt A."/>
            <person name="Tisserant E."/>
            <person name="Crous P.W."/>
            <person name="Henrissat B."/>
            <person name="Nehls U."/>
            <person name="Egli S."/>
            <person name="Spatafora J.W."/>
            <person name="Grigoriev I.V."/>
            <person name="Martin F.M."/>
        </authorList>
    </citation>
    <scope>NUCLEOTIDE SEQUENCE [LARGE SCALE GENOMIC DNA]</scope>
    <source>
        <strain evidence="2 3">CBS 459.81</strain>
    </source>
</reference>